<dbReference type="SUPFAM" id="SSF53756">
    <property type="entry name" value="UDP-Glycosyltransferase/glycogen phosphorylase"/>
    <property type="match status" value="2"/>
</dbReference>
<evidence type="ECO:0000313" key="7">
    <source>
        <dbReference type="Proteomes" id="UP000751190"/>
    </source>
</evidence>
<dbReference type="InterPro" id="IPR050194">
    <property type="entry name" value="Glycosyltransferase_grp1"/>
</dbReference>
<evidence type="ECO:0000313" key="6">
    <source>
        <dbReference type="EMBL" id="KAG8464441.1"/>
    </source>
</evidence>
<feature type="transmembrane region" description="Helical" evidence="3">
    <location>
        <begin position="20"/>
        <end position="41"/>
    </location>
</feature>
<evidence type="ECO:0000259" key="4">
    <source>
        <dbReference type="Pfam" id="PF00534"/>
    </source>
</evidence>
<dbReference type="OMA" id="WPCAFAT"/>
<keyword evidence="3" id="KW-0812">Transmembrane</keyword>
<feature type="region of interest" description="Disordered" evidence="2">
    <location>
        <begin position="316"/>
        <end position="345"/>
    </location>
</feature>
<keyword evidence="1" id="KW-0808">Transferase</keyword>
<gene>
    <name evidence="6" type="ORF">KFE25_003504</name>
</gene>
<feature type="domain" description="Glycosyltransferase subfamily 4-like N-terminal" evidence="5">
    <location>
        <begin position="80"/>
        <end position="246"/>
    </location>
</feature>
<organism evidence="6 7">
    <name type="scientific">Diacronema lutheri</name>
    <name type="common">Unicellular marine alga</name>
    <name type="synonym">Monochrysis lutheri</name>
    <dbReference type="NCBI Taxonomy" id="2081491"/>
    <lineage>
        <taxon>Eukaryota</taxon>
        <taxon>Haptista</taxon>
        <taxon>Haptophyta</taxon>
        <taxon>Pavlovophyceae</taxon>
        <taxon>Pavlovales</taxon>
        <taxon>Pavlovaceae</taxon>
        <taxon>Diacronema</taxon>
    </lineage>
</organism>
<accession>A0A8J5X9S4</accession>
<dbReference type="EMBL" id="JAGTXO010000013">
    <property type="protein sequence ID" value="KAG8464441.1"/>
    <property type="molecule type" value="Genomic_DNA"/>
</dbReference>
<keyword evidence="3" id="KW-1133">Transmembrane helix</keyword>
<dbReference type="Proteomes" id="UP000751190">
    <property type="component" value="Unassembled WGS sequence"/>
</dbReference>
<dbReference type="Gene3D" id="3.40.50.2000">
    <property type="entry name" value="Glycogen Phosphorylase B"/>
    <property type="match status" value="2"/>
</dbReference>
<dbReference type="Pfam" id="PF00534">
    <property type="entry name" value="Glycos_transf_1"/>
    <property type="match status" value="1"/>
</dbReference>
<sequence>MALPAWARKWQAELHALGNIPVVLIIYLPRLFITSLVVAVAQFCRLGAWMLDETSDIVRQPKINKRILIVTDYLPPQTHGIAIRFQQYITHMRKLGHEVHVFATTQRRELETSFDHPRLPSVINPWNVKNRMAYNPGVRLAWTLGARQWDVVHVVYPSLIGAFVIAVCAWRRIPVYCSHHVDIDFYATRYTRFKVLRRFGLLLYDLIARWPCAFATVNAAPTLHFLHAHMRTAPGKVERIPTGVALAAFSPTGPTHRTADRRALLERIGVPDAAAKAADPSSPAIWLLVQRLAPEKDTGLVYGALQLALERVGALPPAPADPPAGARRGRASGAAGRGASGAAGAGMATGSMPIQVVIAGDGPSMGALQAEAKERNLPVTFLGSVEHEHLPALYRAASAFVTCSTSETYGLTVVEALASGTPVVMPHCEVFDELWKSQLPSEWMYDPHPAAGAPSSAAASAAASHKLLESLTVASGAAAAAWLAHNPVDMSWEGATDELLRHYDRAIEANMPYRREKSSNKLAVLHSLLALLWSVGLWWLMRAYSRYLIVLFARLMLLDIHIRN</sequence>
<dbReference type="OrthoDB" id="443318at2759"/>
<reference evidence="6" key="1">
    <citation type="submission" date="2021-05" db="EMBL/GenBank/DDBJ databases">
        <title>The genome of the haptophyte Pavlova lutheri (Diacronema luteri, Pavlovales) - a model for lipid biosynthesis in eukaryotic algae.</title>
        <authorList>
            <person name="Hulatt C.J."/>
            <person name="Posewitz M.C."/>
        </authorList>
    </citation>
    <scope>NUCLEOTIDE SEQUENCE</scope>
    <source>
        <strain evidence="6">NIVA-4/92</strain>
    </source>
</reference>
<protein>
    <recommendedName>
        <fullName evidence="8">Phosphatidylinositol N-acetylglucosaminyltransferase</fullName>
    </recommendedName>
</protein>
<keyword evidence="1" id="KW-0328">Glycosyltransferase</keyword>
<feature type="domain" description="Glycosyl transferase family 1" evidence="4">
    <location>
        <begin position="354"/>
        <end position="436"/>
    </location>
</feature>
<dbReference type="InterPro" id="IPR001296">
    <property type="entry name" value="Glyco_trans_1"/>
</dbReference>
<evidence type="ECO:0000256" key="1">
    <source>
        <dbReference type="ARBA" id="ARBA00022676"/>
    </source>
</evidence>
<keyword evidence="3" id="KW-0472">Membrane</keyword>
<evidence type="ECO:0000256" key="2">
    <source>
        <dbReference type="SAM" id="MobiDB-lite"/>
    </source>
</evidence>
<dbReference type="AlphaFoldDB" id="A0A8J5X9S4"/>
<feature type="compositionally biased region" description="Low complexity" evidence="2">
    <location>
        <begin position="323"/>
        <end position="334"/>
    </location>
</feature>
<comment type="caution">
    <text evidence="6">The sequence shown here is derived from an EMBL/GenBank/DDBJ whole genome shotgun (WGS) entry which is preliminary data.</text>
</comment>
<keyword evidence="7" id="KW-1185">Reference proteome</keyword>
<dbReference type="PANTHER" id="PTHR45947">
    <property type="entry name" value="SULFOQUINOVOSYL TRANSFERASE SQD2"/>
    <property type="match status" value="1"/>
</dbReference>
<feature type="transmembrane region" description="Helical" evidence="3">
    <location>
        <begin position="522"/>
        <end position="540"/>
    </location>
</feature>
<dbReference type="GO" id="GO:0016757">
    <property type="term" value="F:glycosyltransferase activity"/>
    <property type="evidence" value="ECO:0007669"/>
    <property type="project" value="UniProtKB-KW"/>
</dbReference>
<dbReference type="InterPro" id="IPR028098">
    <property type="entry name" value="Glyco_trans_4-like_N"/>
</dbReference>
<name>A0A8J5X9S4_DIALT</name>
<feature type="compositionally biased region" description="Gly residues" evidence="2">
    <location>
        <begin position="335"/>
        <end position="344"/>
    </location>
</feature>
<evidence type="ECO:0008006" key="8">
    <source>
        <dbReference type="Google" id="ProtNLM"/>
    </source>
</evidence>
<dbReference type="Pfam" id="PF13439">
    <property type="entry name" value="Glyco_transf_4"/>
    <property type="match status" value="1"/>
</dbReference>
<evidence type="ECO:0000259" key="5">
    <source>
        <dbReference type="Pfam" id="PF13439"/>
    </source>
</evidence>
<dbReference type="PANTHER" id="PTHR45947:SF3">
    <property type="entry name" value="SULFOQUINOVOSYL TRANSFERASE SQD2"/>
    <property type="match status" value="1"/>
</dbReference>
<proteinExistence type="predicted"/>
<evidence type="ECO:0000256" key="3">
    <source>
        <dbReference type="SAM" id="Phobius"/>
    </source>
</evidence>